<dbReference type="CDD" id="cd10747">
    <property type="entry name" value="DnaJ_C"/>
    <property type="match status" value="1"/>
</dbReference>
<gene>
    <name evidence="7" type="primary">cbpA</name>
    <name evidence="7" type="ORF">KOR42_07180</name>
</gene>
<dbReference type="SUPFAM" id="SSF46565">
    <property type="entry name" value="Chaperone J-domain"/>
    <property type="match status" value="1"/>
</dbReference>
<dbReference type="FunFam" id="2.60.260.20:FF:000005">
    <property type="entry name" value="Chaperone protein dnaJ 1, mitochondrial"/>
    <property type="match status" value="1"/>
</dbReference>
<dbReference type="InterPro" id="IPR018253">
    <property type="entry name" value="DnaJ_domain_CS"/>
</dbReference>
<organism evidence="7 8">
    <name type="scientific">Thalassoglobus neptunius</name>
    <dbReference type="NCBI Taxonomy" id="1938619"/>
    <lineage>
        <taxon>Bacteria</taxon>
        <taxon>Pseudomonadati</taxon>
        <taxon>Planctomycetota</taxon>
        <taxon>Planctomycetia</taxon>
        <taxon>Planctomycetales</taxon>
        <taxon>Planctomycetaceae</taxon>
        <taxon>Thalassoglobus</taxon>
    </lineage>
</organism>
<dbReference type="PANTHER" id="PTHR43096:SF52">
    <property type="entry name" value="DNAJ HOMOLOG 1, MITOCHONDRIAL-RELATED"/>
    <property type="match status" value="1"/>
</dbReference>
<dbReference type="PROSITE" id="PS50076">
    <property type="entry name" value="DNAJ_2"/>
    <property type="match status" value="1"/>
</dbReference>
<feature type="domain" description="J" evidence="6">
    <location>
        <begin position="2"/>
        <end position="67"/>
    </location>
</feature>
<dbReference type="PRINTS" id="PR00625">
    <property type="entry name" value="JDOMAIN"/>
</dbReference>
<evidence type="ECO:0000256" key="5">
    <source>
        <dbReference type="ARBA" id="ARBA00023186"/>
    </source>
</evidence>
<dbReference type="RefSeq" id="WP_146507199.1">
    <property type="nucleotide sequence ID" value="NZ_SIHI01000001.1"/>
</dbReference>
<comment type="caution">
    <text evidence="7">The sequence shown here is derived from an EMBL/GenBank/DDBJ whole genome shotgun (WGS) entry which is preliminary data.</text>
</comment>
<dbReference type="Proteomes" id="UP000317243">
    <property type="component" value="Unassembled WGS sequence"/>
</dbReference>
<dbReference type="InterPro" id="IPR002939">
    <property type="entry name" value="DnaJ_C"/>
</dbReference>
<dbReference type="Gene3D" id="2.60.260.20">
    <property type="entry name" value="Urease metallochaperone UreE, N-terminal domain"/>
    <property type="match status" value="2"/>
</dbReference>
<dbReference type="Pfam" id="PF00226">
    <property type="entry name" value="DnaJ"/>
    <property type="match status" value="1"/>
</dbReference>
<evidence type="ECO:0000256" key="1">
    <source>
        <dbReference type="ARBA" id="ARBA00022723"/>
    </source>
</evidence>
<dbReference type="SUPFAM" id="SSF49493">
    <property type="entry name" value="HSP40/DnaJ peptide-binding domain"/>
    <property type="match status" value="2"/>
</dbReference>
<dbReference type="GO" id="GO:0051082">
    <property type="term" value="F:unfolded protein binding"/>
    <property type="evidence" value="ECO:0007669"/>
    <property type="project" value="InterPro"/>
</dbReference>
<reference evidence="7 8" key="1">
    <citation type="submission" date="2019-02" db="EMBL/GenBank/DDBJ databases">
        <title>Deep-cultivation of Planctomycetes and their phenomic and genomic characterization uncovers novel biology.</title>
        <authorList>
            <person name="Wiegand S."/>
            <person name="Jogler M."/>
            <person name="Boedeker C."/>
            <person name="Pinto D."/>
            <person name="Vollmers J."/>
            <person name="Rivas-Marin E."/>
            <person name="Kohn T."/>
            <person name="Peeters S.H."/>
            <person name="Heuer A."/>
            <person name="Rast P."/>
            <person name="Oberbeckmann S."/>
            <person name="Bunk B."/>
            <person name="Jeske O."/>
            <person name="Meyerdierks A."/>
            <person name="Storesund J.E."/>
            <person name="Kallscheuer N."/>
            <person name="Luecker S."/>
            <person name="Lage O.M."/>
            <person name="Pohl T."/>
            <person name="Merkel B.J."/>
            <person name="Hornburger P."/>
            <person name="Mueller R.-W."/>
            <person name="Bruemmer F."/>
            <person name="Labrenz M."/>
            <person name="Spormann A.M."/>
            <person name="Op Den Camp H."/>
            <person name="Overmann J."/>
            <person name="Amann R."/>
            <person name="Jetten M.S.M."/>
            <person name="Mascher T."/>
            <person name="Medema M.H."/>
            <person name="Devos D.P."/>
            <person name="Kaster A.-K."/>
            <person name="Ovreas L."/>
            <person name="Rohde M."/>
            <person name="Galperin M.Y."/>
            <person name="Jogler C."/>
        </authorList>
    </citation>
    <scope>NUCLEOTIDE SEQUENCE [LARGE SCALE GENOMIC DNA]</scope>
    <source>
        <strain evidence="7 8">KOR42</strain>
    </source>
</reference>
<dbReference type="GO" id="GO:0003677">
    <property type="term" value="F:DNA binding"/>
    <property type="evidence" value="ECO:0007669"/>
    <property type="project" value="UniProtKB-KW"/>
</dbReference>
<dbReference type="InterPro" id="IPR036869">
    <property type="entry name" value="J_dom_sf"/>
</dbReference>
<evidence type="ECO:0000313" key="8">
    <source>
        <dbReference type="Proteomes" id="UP000317243"/>
    </source>
</evidence>
<protein>
    <submittedName>
        <fullName evidence="7">Curved DNA-binding protein</fullName>
    </submittedName>
</protein>
<keyword evidence="1" id="KW-0479">Metal-binding</keyword>
<dbReference type="PANTHER" id="PTHR43096">
    <property type="entry name" value="DNAJ HOMOLOG 1, MITOCHONDRIAL-RELATED"/>
    <property type="match status" value="1"/>
</dbReference>
<dbReference type="AlphaFoldDB" id="A0A5C5X3I0"/>
<evidence type="ECO:0000256" key="4">
    <source>
        <dbReference type="ARBA" id="ARBA00022833"/>
    </source>
</evidence>
<dbReference type="Pfam" id="PF01556">
    <property type="entry name" value="DnaJ_C"/>
    <property type="match status" value="1"/>
</dbReference>
<keyword evidence="4" id="KW-0862">Zinc</keyword>
<sequence length="310" mass="33336">MDYYQVLGVSRSATKDEIRKAFKKIARENHPDAKPDDDAAAKRFKDAAEAYDVLGDEEKRKKYDQFGEHWKHAQGGAGPQQGNPFRSGGPVDVDLRDIFGGGGAVDLESLFGGMFGGGGARSRHSAQPMKGQDVTTSIQVPFQTSASGGDYDLSMQRGGKVERLTVKIPAGIESGKSIRLAGQGEPGRNGGPNGDLLVTVNVAPHPYFRRDGNNVSVEVPVSVSEAILGAKVDVPTLSGEQVSVTLPAGTSSGAKLRLRGKGFRNPRTGTTGDQFVIIKITVPKDIDEQSRELIEQFAMLNPQFPRDDQW</sequence>
<dbReference type="PROSITE" id="PS00636">
    <property type="entry name" value="DNAJ_1"/>
    <property type="match status" value="1"/>
</dbReference>
<dbReference type="CDD" id="cd06257">
    <property type="entry name" value="DnaJ"/>
    <property type="match status" value="1"/>
</dbReference>
<dbReference type="SMART" id="SM00271">
    <property type="entry name" value="DnaJ"/>
    <property type="match status" value="1"/>
</dbReference>
<dbReference type="Gene3D" id="1.10.287.110">
    <property type="entry name" value="DnaJ domain"/>
    <property type="match status" value="1"/>
</dbReference>
<keyword evidence="7" id="KW-0238">DNA-binding</keyword>
<dbReference type="InterPro" id="IPR001623">
    <property type="entry name" value="DnaJ_domain"/>
</dbReference>
<accession>A0A5C5X3I0</accession>
<keyword evidence="8" id="KW-1185">Reference proteome</keyword>
<dbReference type="InterPro" id="IPR008971">
    <property type="entry name" value="HSP40/DnaJ_pept-bd"/>
</dbReference>
<evidence type="ECO:0000313" key="7">
    <source>
        <dbReference type="EMBL" id="TWT57358.1"/>
    </source>
</evidence>
<evidence type="ECO:0000256" key="3">
    <source>
        <dbReference type="ARBA" id="ARBA00022771"/>
    </source>
</evidence>
<proteinExistence type="predicted"/>
<keyword evidence="5" id="KW-0143">Chaperone</keyword>
<dbReference type="EMBL" id="SIHI01000001">
    <property type="protein sequence ID" value="TWT57358.1"/>
    <property type="molecule type" value="Genomic_DNA"/>
</dbReference>
<dbReference type="GO" id="GO:0008270">
    <property type="term" value="F:zinc ion binding"/>
    <property type="evidence" value="ECO:0007669"/>
    <property type="project" value="UniProtKB-KW"/>
</dbReference>
<dbReference type="OrthoDB" id="9779889at2"/>
<keyword evidence="3" id="KW-0863">Zinc-finger</keyword>
<keyword evidence="2" id="KW-0677">Repeat</keyword>
<dbReference type="GO" id="GO:0005737">
    <property type="term" value="C:cytoplasm"/>
    <property type="evidence" value="ECO:0007669"/>
    <property type="project" value="TreeGrafter"/>
</dbReference>
<evidence type="ECO:0000256" key="2">
    <source>
        <dbReference type="ARBA" id="ARBA00022737"/>
    </source>
</evidence>
<evidence type="ECO:0000259" key="6">
    <source>
        <dbReference type="PROSITE" id="PS50076"/>
    </source>
</evidence>
<dbReference type="GO" id="GO:0042026">
    <property type="term" value="P:protein refolding"/>
    <property type="evidence" value="ECO:0007669"/>
    <property type="project" value="TreeGrafter"/>
</dbReference>
<name>A0A5C5X3I0_9PLAN</name>